<dbReference type="KEGG" id="sgp:SpiGrapes_1292"/>
<keyword evidence="1" id="KW-0812">Transmembrane</keyword>
<dbReference type="EMBL" id="CP003155">
    <property type="protein sequence ID" value="AEV29105.1"/>
    <property type="molecule type" value="Genomic_DNA"/>
</dbReference>
<dbReference type="HOGENOM" id="CLU_3405518_0_0_12"/>
<accession>G8QTS9</accession>
<sequence length="30" mass="3383">MGNFSLVWYIAAILLSTITNYTEKGTKAIY</sequence>
<organism evidence="2 3">
    <name type="scientific">Sphaerochaeta pleomorpha (strain ATCC BAA-1885 / DSM 22778 / Grapes)</name>
    <dbReference type="NCBI Taxonomy" id="158190"/>
    <lineage>
        <taxon>Bacteria</taxon>
        <taxon>Pseudomonadati</taxon>
        <taxon>Spirochaetota</taxon>
        <taxon>Spirochaetia</taxon>
        <taxon>Spirochaetales</taxon>
        <taxon>Sphaerochaetaceae</taxon>
        <taxon>Sphaerochaeta</taxon>
    </lineage>
</organism>
<reference evidence="2 3" key="1">
    <citation type="submission" date="2011-11" db="EMBL/GenBank/DDBJ databases">
        <title>Complete sequence of Spirochaeta sp. grapes.</title>
        <authorList>
            <consortium name="US DOE Joint Genome Institute"/>
            <person name="Lucas S."/>
            <person name="Han J."/>
            <person name="Lapidus A."/>
            <person name="Cheng J.-F."/>
            <person name="Goodwin L."/>
            <person name="Pitluck S."/>
            <person name="Peters L."/>
            <person name="Ovchinnikova G."/>
            <person name="Munk A.C."/>
            <person name="Detter J.C."/>
            <person name="Han C."/>
            <person name="Tapia R."/>
            <person name="Land M."/>
            <person name="Hauser L."/>
            <person name="Kyrpides N."/>
            <person name="Ivanova N."/>
            <person name="Pagani I."/>
            <person name="Ritalahtilisa K."/>
            <person name="Loeffler F."/>
            <person name="Woyke T."/>
        </authorList>
    </citation>
    <scope>NUCLEOTIDE SEQUENCE [LARGE SCALE GENOMIC DNA]</scope>
    <source>
        <strain evidence="3">ATCC BAA-1885 / DSM 22778 / Grapes</strain>
    </source>
</reference>
<keyword evidence="3" id="KW-1185">Reference proteome</keyword>
<gene>
    <name evidence="2" type="ordered locus">SpiGrapes_1292</name>
</gene>
<protein>
    <submittedName>
        <fullName evidence="2">Uncharacterized protein</fullName>
    </submittedName>
</protein>
<keyword evidence="1" id="KW-1133">Transmembrane helix</keyword>
<feature type="transmembrane region" description="Helical" evidence="1">
    <location>
        <begin position="6"/>
        <end position="22"/>
    </location>
</feature>
<evidence type="ECO:0000313" key="3">
    <source>
        <dbReference type="Proteomes" id="UP000005632"/>
    </source>
</evidence>
<evidence type="ECO:0000256" key="1">
    <source>
        <dbReference type="SAM" id="Phobius"/>
    </source>
</evidence>
<proteinExistence type="predicted"/>
<dbReference type="AlphaFoldDB" id="G8QTS9"/>
<evidence type="ECO:0000313" key="2">
    <source>
        <dbReference type="EMBL" id="AEV29105.1"/>
    </source>
</evidence>
<dbReference type="Proteomes" id="UP000005632">
    <property type="component" value="Chromosome"/>
</dbReference>
<keyword evidence="1" id="KW-0472">Membrane</keyword>
<name>G8QTS9_SPHPG</name>